<dbReference type="PANTHER" id="PTHR34203">
    <property type="entry name" value="METHYLTRANSFERASE, FKBM FAMILY PROTEIN"/>
    <property type="match status" value="1"/>
</dbReference>
<dbReference type="SUPFAM" id="SSF53335">
    <property type="entry name" value="S-adenosyl-L-methionine-dependent methyltransferases"/>
    <property type="match status" value="1"/>
</dbReference>
<dbReference type="AlphaFoldDB" id="A0A2N7VU32"/>
<reference evidence="2 3" key="1">
    <citation type="submission" date="2018-01" db="EMBL/GenBank/DDBJ databases">
        <title>Whole genome analyses suggest that Burkholderia sensu lato contains two further novel genera in the rhizoxinica-symbiotica group Mycetohabitans gen. nov., and Trinickia gen. nov.: implications for the evolution of diazotrophy and nodulation in the Burkholderiaceae.</title>
        <authorList>
            <person name="Estrada-de los Santos P."/>
            <person name="Palmer M."/>
            <person name="Chavez-Ramirez B."/>
            <person name="Beukes C."/>
            <person name="Steenkamp E.T."/>
            <person name="Hirsch A.M."/>
            <person name="Manyaka P."/>
            <person name="Maluk M."/>
            <person name="Lafos M."/>
            <person name="Crook M."/>
            <person name="Gross E."/>
            <person name="Simon M.F."/>
            <person name="Bueno dos Reis Junior F."/>
            <person name="Poole P.S."/>
            <person name="Venter S.N."/>
            <person name="James E.K."/>
        </authorList>
    </citation>
    <scope>NUCLEOTIDE SEQUENCE [LARGE SCALE GENOMIC DNA]</scope>
    <source>
        <strain evidence="2 3">GP25-8</strain>
    </source>
</reference>
<dbReference type="InterPro" id="IPR029063">
    <property type="entry name" value="SAM-dependent_MTases_sf"/>
</dbReference>
<comment type="caution">
    <text evidence="2">The sequence shown here is derived from an EMBL/GenBank/DDBJ whole genome shotgun (WGS) entry which is preliminary data.</text>
</comment>
<keyword evidence="3" id="KW-1185">Reference proteome</keyword>
<accession>A0A2N7VU32</accession>
<dbReference type="Proteomes" id="UP000235347">
    <property type="component" value="Unassembled WGS sequence"/>
</dbReference>
<feature type="domain" description="Methyltransferase FkbM" evidence="1">
    <location>
        <begin position="78"/>
        <end position="229"/>
    </location>
</feature>
<protein>
    <recommendedName>
        <fullName evidence="1">Methyltransferase FkbM domain-containing protein</fullName>
    </recommendedName>
</protein>
<evidence type="ECO:0000313" key="2">
    <source>
        <dbReference type="EMBL" id="PMS20656.1"/>
    </source>
</evidence>
<proteinExistence type="predicted"/>
<dbReference type="InterPro" id="IPR006342">
    <property type="entry name" value="FkbM_mtfrase"/>
</dbReference>
<evidence type="ECO:0000313" key="3">
    <source>
        <dbReference type="Proteomes" id="UP000235347"/>
    </source>
</evidence>
<dbReference type="PANTHER" id="PTHR34203:SF15">
    <property type="entry name" value="SLL1173 PROTEIN"/>
    <property type="match status" value="1"/>
</dbReference>
<organism evidence="2 3">
    <name type="scientific">Trinickia soli</name>
    <dbReference type="NCBI Taxonomy" id="380675"/>
    <lineage>
        <taxon>Bacteria</taxon>
        <taxon>Pseudomonadati</taxon>
        <taxon>Pseudomonadota</taxon>
        <taxon>Betaproteobacteria</taxon>
        <taxon>Burkholderiales</taxon>
        <taxon>Burkholderiaceae</taxon>
        <taxon>Trinickia</taxon>
    </lineage>
</organism>
<dbReference type="NCBIfam" id="TIGR01444">
    <property type="entry name" value="fkbM_fam"/>
    <property type="match status" value="1"/>
</dbReference>
<dbReference type="Pfam" id="PF05050">
    <property type="entry name" value="Methyltransf_21"/>
    <property type="match status" value="1"/>
</dbReference>
<name>A0A2N7VU32_9BURK</name>
<dbReference type="EMBL" id="PNYB01000018">
    <property type="protein sequence ID" value="PMS20656.1"/>
    <property type="molecule type" value="Genomic_DNA"/>
</dbReference>
<dbReference type="RefSeq" id="WP_102611591.1">
    <property type="nucleotide sequence ID" value="NZ_CADIKD010000012.1"/>
</dbReference>
<dbReference type="Gene3D" id="3.40.50.150">
    <property type="entry name" value="Vaccinia Virus protein VP39"/>
    <property type="match status" value="1"/>
</dbReference>
<dbReference type="InterPro" id="IPR052514">
    <property type="entry name" value="SAM-dependent_MTase"/>
</dbReference>
<sequence>MDTWKFVPLETLVGPKAIEHAEAFNLDSHIYEAEIRGLTLRWLAPSKRLLWMAAGLEYIEPELLDWIDGIPRGAAYYDFGASNGIFAIYAAKRGLRVTAIEPDPSNYFLLSWNAFLNRADDGALAAFNVAASDRFGVGELFIRKMELGAHEKIVGSPTAVSGGEFAPQHVHPIQLVHFDRWRAQMGLREPEYVKIDVDGHELPVIAGASESLRRCKEIFIEIEDAKMDKLASQFRTLGFKLTRQHQVQNYAGLWNCIFSR</sequence>
<gene>
    <name evidence="2" type="ORF">C0Z19_20030</name>
</gene>
<evidence type="ECO:0000259" key="1">
    <source>
        <dbReference type="Pfam" id="PF05050"/>
    </source>
</evidence>